<reference evidence="5 6" key="1">
    <citation type="submission" date="2017-06" db="EMBL/GenBank/DDBJ databases">
        <authorList>
            <person name="Kim H.J."/>
            <person name="Triplett B.A."/>
        </authorList>
    </citation>
    <scope>NUCLEOTIDE SEQUENCE [LARGE SCALE GENOMIC DNA]</scope>
    <source>
        <strain evidence="5 6">DSM 22179</strain>
    </source>
</reference>
<protein>
    <submittedName>
        <fullName evidence="5">Acetylornithine deacetylase/Succinyl-diaminopimelate desuccinylase</fullName>
    </submittedName>
</protein>
<dbReference type="GO" id="GO:0006508">
    <property type="term" value="P:proteolysis"/>
    <property type="evidence" value="ECO:0007669"/>
    <property type="project" value="UniProtKB-KW"/>
</dbReference>
<dbReference type="Proteomes" id="UP000198122">
    <property type="component" value="Unassembled WGS sequence"/>
</dbReference>
<keyword evidence="3" id="KW-0378">Hydrolase</keyword>
<sequence length="455" mass="48101">MENTPVTDPARSEELRQRVLADMPRVIDELVELARIPSVSMTTFDQEPVRRSAEATAELLRGVGMEVEIVAEGGAPAVIGTLPAPEGAPTVLLYAHHDVQPPGDPAEWDSPAFEPTRRGDRLFGRGCADDKAGVLAHVAALRAHDGRPPVGVTVFVEGEEEFGSESLPVILERHGDRLACDAIVLADSANWKVGVPALTTSLRGMVRVELILSTLSHSVHSGMYGGPAMDALTAFSRLVASLHDEHGDVAVDGLVTDPVTDLPMEEADFRAEAGMLEGSELVGSGSLPARLWGKPTASLIGLDAPRVDEASNTLVASVRGALSFRLAPSQDPQEAYAAIERHLREHAPWGARLEISLADSGSGFSAEATGPAYDAAREAFAESWGADAVDVGLGGSIPFIAMFSERFPEASILVTGVEDPDTRAHGANESLHLGEFERVCVAEALLLEKLGTARG</sequence>
<dbReference type="Gene3D" id="3.30.70.360">
    <property type="match status" value="1"/>
</dbReference>
<dbReference type="InterPro" id="IPR011650">
    <property type="entry name" value="Peptidase_M20_dimer"/>
</dbReference>
<dbReference type="InterPro" id="IPR002933">
    <property type="entry name" value="Peptidase_M20"/>
</dbReference>
<dbReference type="Pfam" id="PF01546">
    <property type="entry name" value="Peptidase_M20"/>
    <property type="match status" value="1"/>
</dbReference>
<dbReference type="InterPro" id="IPR051458">
    <property type="entry name" value="Cyt/Met_Dipeptidase"/>
</dbReference>
<dbReference type="AlphaFoldDB" id="A0A212T4K0"/>
<keyword evidence="2" id="KW-0479">Metal-binding</keyword>
<dbReference type="GO" id="GO:0046872">
    <property type="term" value="F:metal ion binding"/>
    <property type="evidence" value="ECO:0007669"/>
    <property type="project" value="UniProtKB-KW"/>
</dbReference>
<evidence type="ECO:0000256" key="3">
    <source>
        <dbReference type="ARBA" id="ARBA00022801"/>
    </source>
</evidence>
<dbReference type="PANTHER" id="PTHR43270:SF12">
    <property type="entry name" value="SUCCINYL-DIAMINOPIMELATE DESUCCINYLASE"/>
    <property type="match status" value="1"/>
</dbReference>
<gene>
    <name evidence="5" type="ORF">SAMN05445756_0349</name>
</gene>
<evidence type="ECO:0000259" key="4">
    <source>
        <dbReference type="Pfam" id="PF07687"/>
    </source>
</evidence>
<dbReference type="Gene3D" id="3.40.630.10">
    <property type="entry name" value="Zn peptidases"/>
    <property type="match status" value="1"/>
</dbReference>
<dbReference type="PANTHER" id="PTHR43270">
    <property type="entry name" value="BETA-ALA-HIS DIPEPTIDASE"/>
    <property type="match status" value="1"/>
</dbReference>
<feature type="domain" description="Peptidase M20 dimerisation" evidence="4">
    <location>
        <begin position="201"/>
        <end position="350"/>
    </location>
</feature>
<dbReference type="GO" id="GO:0008233">
    <property type="term" value="F:peptidase activity"/>
    <property type="evidence" value="ECO:0007669"/>
    <property type="project" value="UniProtKB-KW"/>
</dbReference>
<proteinExistence type="predicted"/>
<dbReference type="SUPFAM" id="SSF53187">
    <property type="entry name" value="Zn-dependent exopeptidases"/>
    <property type="match status" value="1"/>
</dbReference>
<name>A0A212T4K0_9MICO</name>
<keyword evidence="1" id="KW-0645">Protease</keyword>
<dbReference type="Pfam" id="PF07687">
    <property type="entry name" value="M20_dimer"/>
    <property type="match status" value="1"/>
</dbReference>
<accession>A0A212T4K0</accession>
<evidence type="ECO:0000256" key="2">
    <source>
        <dbReference type="ARBA" id="ARBA00022723"/>
    </source>
</evidence>
<dbReference type="OrthoDB" id="9761532at2"/>
<evidence type="ECO:0000313" key="5">
    <source>
        <dbReference type="EMBL" id="SNC60780.1"/>
    </source>
</evidence>
<evidence type="ECO:0000256" key="1">
    <source>
        <dbReference type="ARBA" id="ARBA00022670"/>
    </source>
</evidence>
<dbReference type="EMBL" id="FYEZ01000001">
    <property type="protein sequence ID" value="SNC60780.1"/>
    <property type="molecule type" value="Genomic_DNA"/>
</dbReference>
<evidence type="ECO:0000313" key="6">
    <source>
        <dbReference type="Proteomes" id="UP000198122"/>
    </source>
</evidence>
<keyword evidence="6" id="KW-1185">Reference proteome</keyword>
<dbReference type="RefSeq" id="WP_088817369.1">
    <property type="nucleotide sequence ID" value="NZ_FYEZ01000001.1"/>
</dbReference>
<dbReference type="NCBIfam" id="NF005914">
    <property type="entry name" value="PRK07907.1"/>
    <property type="match status" value="1"/>
</dbReference>
<organism evidence="5 6">
    <name type="scientific">Kytococcus aerolatus</name>
    <dbReference type="NCBI Taxonomy" id="592308"/>
    <lineage>
        <taxon>Bacteria</taxon>
        <taxon>Bacillati</taxon>
        <taxon>Actinomycetota</taxon>
        <taxon>Actinomycetes</taxon>
        <taxon>Micrococcales</taxon>
        <taxon>Kytococcaceae</taxon>
        <taxon>Kytococcus</taxon>
    </lineage>
</organism>